<evidence type="ECO:0000313" key="2">
    <source>
        <dbReference type="EMBL" id="AXN76493.1"/>
    </source>
</evidence>
<dbReference type="InterPro" id="IPR006119">
    <property type="entry name" value="Resolv_N"/>
</dbReference>
<accession>A0A346FVJ3</accession>
<dbReference type="AlphaFoldDB" id="A0A346FVJ3"/>
<dbReference type="Gene3D" id="3.40.50.1390">
    <property type="entry name" value="Resolvase, N-terminal catalytic domain"/>
    <property type="match status" value="1"/>
</dbReference>
<sequence>MDSHRNDILLVEQIDRLTRLSNSDWMTLKKQIEQHELRIVSLDVPTTWKQAYC</sequence>
<feature type="domain" description="Resolvase/invertase-type recombinase catalytic" evidence="1">
    <location>
        <begin position="1"/>
        <end position="53"/>
    </location>
</feature>
<geneLocation type="plasmid" evidence="2">
    <name>pHFK418-NDM</name>
</geneLocation>
<dbReference type="Pfam" id="PF00239">
    <property type="entry name" value="Resolvase"/>
    <property type="match status" value="1"/>
</dbReference>
<name>A0A346FVJ3_PROMI</name>
<dbReference type="SUPFAM" id="SSF53041">
    <property type="entry name" value="Resolvase-like"/>
    <property type="match status" value="1"/>
</dbReference>
<dbReference type="GO" id="GO:0000150">
    <property type="term" value="F:DNA strand exchange activity"/>
    <property type="evidence" value="ECO:0007669"/>
    <property type="project" value="InterPro"/>
</dbReference>
<proteinExistence type="predicted"/>
<protein>
    <submittedName>
        <fullName evidence="2">Resolvase</fullName>
    </submittedName>
</protein>
<dbReference type="EMBL" id="MH491967">
    <property type="protein sequence ID" value="AXN76493.1"/>
    <property type="molecule type" value="Genomic_DNA"/>
</dbReference>
<evidence type="ECO:0000259" key="1">
    <source>
        <dbReference type="PROSITE" id="PS51736"/>
    </source>
</evidence>
<dbReference type="InterPro" id="IPR036162">
    <property type="entry name" value="Resolvase-like_N_sf"/>
</dbReference>
<dbReference type="GO" id="GO:0003677">
    <property type="term" value="F:DNA binding"/>
    <property type="evidence" value="ECO:0007669"/>
    <property type="project" value="InterPro"/>
</dbReference>
<dbReference type="PROSITE" id="PS51736">
    <property type="entry name" value="RECOMBINASES_3"/>
    <property type="match status" value="1"/>
</dbReference>
<reference evidence="2" key="1">
    <citation type="submission" date="2018-10" db="EMBL/GenBank/DDBJ databases">
        <title>Proteus mirabilis strain HFK418 plasmid pHFK418-NDM, complete sequence.</title>
        <authorList>
            <person name="Dong D."/>
            <person name="Jia N."/>
            <person name="Zhang H."/>
            <person name="Zhao H."/>
            <person name="Liu Z."/>
            <person name="Zhu Y."/>
        </authorList>
    </citation>
    <scope>NUCLEOTIDE SEQUENCE</scope>
    <source>
        <strain evidence="2">HFK418</strain>
        <plasmid evidence="2">pHFK418-NDM</plasmid>
    </source>
</reference>
<organism evidence="2">
    <name type="scientific">Proteus mirabilis</name>
    <dbReference type="NCBI Taxonomy" id="584"/>
    <lineage>
        <taxon>Bacteria</taxon>
        <taxon>Pseudomonadati</taxon>
        <taxon>Pseudomonadota</taxon>
        <taxon>Gammaproteobacteria</taxon>
        <taxon>Enterobacterales</taxon>
        <taxon>Morganellaceae</taxon>
        <taxon>Proteus</taxon>
    </lineage>
</organism>
<keyword evidence="2" id="KW-0614">Plasmid</keyword>